<dbReference type="EC" id="1.1.1.370" evidence="3"/>
<dbReference type="InterPro" id="IPR000683">
    <property type="entry name" value="Gfo/Idh/MocA-like_OxRdtase_N"/>
</dbReference>
<dbReference type="Gene3D" id="3.30.360.10">
    <property type="entry name" value="Dihydrodipicolinate Reductase, domain 2"/>
    <property type="match status" value="1"/>
</dbReference>
<sequence length="364" mass="40828">MPYKMIQVGTGGRGKAWTSQILPPNIEDGLIEVVAAVDINPEMLCNAQDDLGLSTEKCYTDIHRAFDEHTADFCTIVVPPDFHENVVDLALEHGMHILSEKPISDTMSGSIRIAKKVKEQGIKMGVTMSHRFDQDKTTLREELRSGLHGSLDYLVCRFTCNCRKYGAWGAKFRHEIKDVLMIEGSVHHLDILADMAGSKCDTIYAQTWNPKWGDYGGDSQALVTMQMENGTRAIYEGAKTNAKGLNGWGQEYIRAECEEATLIMNCRRIERFSFDPSNTLANKKEGEGQEIPLIEHRKWKDTWLVEKFVHWLDGGEPMETNVEDNLQSVALIFSAIESSQTGKPVKVQEFLANALGEIEDRGNS</sequence>
<feature type="domain" description="Gfo/Idh/MocA-like oxidoreductase N-terminal" evidence="1">
    <location>
        <begin position="12"/>
        <end position="126"/>
    </location>
</feature>
<dbReference type="PANTHER" id="PTHR43377:SF2">
    <property type="entry name" value="BINDING ROSSMANN FOLD OXIDOREDUCTASE, PUTATIVE (AFU_ORTHOLOGUE AFUA_4G00560)-RELATED"/>
    <property type="match status" value="1"/>
</dbReference>
<keyword evidence="3" id="KW-0560">Oxidoreductase</keyword>
<dbReference type="InterPro" id="IPR036291">
    <property type="entry name" value="NAD(P)-bd_dom_sf"/>
</dbReference>
<dbReference type="EMBL" id="CP029803">
    <property type="protein sequence ID" value="AWT60046.1"/>
    <property type="molecule type" value="Genomic_DNA"/>
</dbReference>
<dbReference type="Pfam" id="PF02894">
    <property type="entry name" value="GFO_IDH_MocA_C"/>
    <property type="match status" value="1"/>
</dbReference>
<accession>A0A2Z4AG74</accession>
<protein>
    <submittedName>
        <fullName evidence="3">Scyllo-inositol 2-dehydrogenase (NAD(+))</fullName>
        <ecNumber evidence="3">1.1.1.370</ecNumber>
    </submittedName>
</protein>
<evidence type="ECO:0000259" key="1">
    <source>
        <dbReference type="Pfam" id="PF01408"/>
    </source>
</evidence>
<dbReference type="SUPFAM" id="SSF55347">
    <property type="entry name" value="Glyceraldehyde-3-phosphate dehydrogenase-like, C-terminal domain"/>
    <property type="match status" value="1"/>
</dbReference>
<dbReference type="AlphaFoldDB" id="A0A2Z4AG74"/>
<evidence type="ECO:0000313" key="3">
    <source>
        <dbReference type="EMBL" id="AWT60046.1"/>
    </source>
</evidence>
<dbReference type="PANTHER" id="PTHR43377">
    <property type="entry name" value="BILIVERDIN REDUCTASE A"/>
    <property type="match status" value="1"/>
</dbReference>
<name>A0A2Z4AG74_9BACT</name>
<proteinExistence type="predicted"/>
<evidence type="ECO:0000259" key="2">
    <source>
        <dbReference type="Pfam" id="PF02894"/>
    </source>
</evidence>
<feature type="domain" description="Gfo/Idh/MocA-like oxidoreductase C-terminal" evidence="2">
    <location>
        <begin position="160"/>
        <end position="347"/>
    </location>
</feature>
<dbReference type="InterPro" id="IPR051450">
    <property type="entry name" value="Gfo/Idh/MocA_Oxidoreductases"/>
</dbReference>
<dbReference type="GO" id="GO:0000166">
    <property type="term" value="F:nucleotide binding"/>
    <property type="evidence" value="ECO:0007669"/>
    <property type="project" value="InterPro"/>
</dbReference>
<dbReference type="Pfam" id="PF01408">
    <property type="entry name" value="GFO_IDH_MocA"/>
    <property type="match status" value="1"/>
</dbReference>
<dbReference type="Proteomes" id="UP000247465">
    <property type="component" value="Chromosome"/>
</dbReference>
<reference evidence="3 4" key="1">
    <citation type="submission" date="2018-06" db="EMBL/GenBank/DDBJ databases">
        <title>Draft Genome Sequence of a Novel Marine Bacterium Related to the Verrucomicrobia.</title>
        <authorList>
            <person name="Vosseberg J."/>
            <person name="Martijn J."/>
            <person name="Ettema T.J.G."/>
        </authorList>
    </citation>
    <scope>NUCLEOTIDE SEQUENCE [LARGE SCALE GENOMIC DNA]</scope>
    <source>
        <strain evidence="3">TARA_B100001123</strain>
    </source>
</reference>
<dbReference type="InterPro" id="IPR004104">
    <property type="entry name" value="Gfo/Idh/MocA-like_OxRdtase_C"/>
</dbReference>
<dbReference type="KEGG" id="mtar:DF168_01245"/>
<dbReference type="Gene3D" id="3.40.50.720">
    <property type="entry name" value="NAD(P)-binding Rossmann-like Domain"/>
    <property type="match status" value="1"/>
</dbReference>
<evidence type="ECO:0000313" key="4">
    <source>
        <dbReference type="Proteomes" id="UP000247465"/>
    </source>
</evidence>
<gene>
    <name evidence="3" type="primary">iolX_3</name>
    <name evidence="3" type="ORF">DF168_01245</name>
</gene>
<organism evidence="3 4">
    <name type="scientific">Candidatus Moanibacter tarae</name>
    <dbReference type="NCBI Taxonomy" id="2200854"/>
    <lineage>
        <taxon>Bacteria</taxon>
        <taxon>Pseudomonadati</taxon>
        <taxon>Verrucomicrobiota</taxon>
        <taxon>Opitutia</taxon>
        <taxon>Puniceicoccales</taxon>
        <taxon>Puniceicoccales incertae sedis</taxon>
        <taxon>Candidatus Moanibacter</taxon>
    </lineage>
</organism>
<dbReference type="GO" id="GO:0016491">
    <property type="term" value="F:oxidoreductase activity"/>
    <property type="evidence" value="ECO:0007669"/>
    <property type="project" value="UniProtKB-KW"/>
</dbReference>
<dbReference type="SUPFAM" id="SSF51735">
    <property type="entry name" value="NAD(P)-binding Rossmann-fold domains"/>
    <property type="match status" value="1"/>
</dbReference>